<gene>
    <name evidence="2" type="ORF">Ahy_B05g075645</name>
</gene>
<proteinExistence type="predicted"/>
<accession>A0A444Z1N0</accession>
<protein>
    <submittedName>
        <fullName evidence="2">Uncharacterized protein</fullName>
    </submittedName>
</protein>
<dbReference type="EMBL" id="SDMP01000015">
    <property type="protein sequence ID" value="RYR08091.1"/>
    <property type="molecule type" value="Genomic_DNA"/>
</dbReference>
<evidence type="ECO:0000256" key="1">
    <source>
        <dbReference type="SAM" id="SignalP"/>
    </source>
</evidence>
<comment type="caution">
    <text evidence="2">The sequence shown here is derived from an EMBL/GenBank/DDBJ whole genome shotgun (WGS) entry which is preliminary data.</text>
</comment>
<evidence type="ECO:0000313" key="2">
    <source>
        <dbReference type="EMBL" id="RYR08091.1"/>
    </source>
</evidence>
<evidence type="ECO:0000313" key="3">
    <source>
        <dbReference type="Proteomes" id="UP000289738"/>
    </source>
</evidence>
<keyword evidence="1" id="KW-0732">Signal</keyword>
<feature type="chain" id="PRO_5019543339" evidence="1">
    <location>
        <begin position="24"/>
        <end position="86"/>
    </location>
</feature>
<dbReference type="Proteomes" id="UP000289738">
    <property type="component" value="Chromosome B05"/>
</dbReference>
<sequence>MSQSLSMACSLVWWFLSPPLSYIMISSFSSHLSSVNLHTHHFGPPLKMSTMAPEAYKETVLQAKEHIKAGDIHFVAERQRRTKTPL</sequence>
<keyword evidence="3" id="KW-1185">Reference proteome</keyword>
<feature type="signal peptide" evidence="1">
    <location>
        <begin position="1"/>
        <end position="23"/>
    </location>
</feature>
<reference evidence="2 3" key="1">
    <citation type="submission" date="2019-01" db="EMBL/GenBank/DDBJ databases">
        <title>Sequencing of cultivated peanut Arachis hypogaea provides insights into genome evolution and oil improvement.</title>
        <authorList>
            <person name="Chen X."/>
        </authorList>
    </citation>
    <scope>NUCLEOTIDE SEQUENCE [LARGE SCALE GENOMIC DNA]</scope>
    <source>
        <strain evidence="3">cv. Fuhuasheng</strain>
        <tissue evidence="2">Leaves</tissue>
    </source>
</reference>
<organism evidence="2 3">
    <name type="scientific">Arachis hypogaea</name>
    <name type="common">Peanut</name>
    <dbReference type="NCBI Taxonomy" id="3818"/>
    <lineage>
        <taxon>Eukaryota</taxon>
        <taxon>Viridiplantae</taxon>
        <taxon>Streptophyta</taxon>
        <taxon>Embryophyta</taxon>
        <taxon>Tracheophyta</taxon>
        <taxon>Spermatophyta</taxon>
        <taxon>Magnoliopsida</taxon>
        <taxon>eudicotyledons</taxon>
        <taxon>Gunneridae</taxon>
        <taxon>Pentapetalae</taxon>
        <taxon>rosids</taxon>
        <taxon>fabids</taxon>
        <taxon>Fabales</taxon>
        <taxon>Fabaceae</taxon>
        <taxon>Papilionoideae</taxon>
        <taxon>50 kb inversion clade</taxon>
        <taxon>dalbergioids sensu lato</taxon>
        <taxon>Dalbergieae</taxon>
        <taxon>Pterocarpus clade</taxon>
        <taxon>Arachis</taxon>
    </lineage>
</organism>
<dbReference type="AlphaFoldDB" id="A0A444Z1N0"/>
<name>A0A444Z1N0_ARAHY</name>